<feature type="transmembrane region" description="Helical" evidence="7">
    <location>
        <begin position="271"/>
        <end position="289"/>
    </location>
</feature>
<comment type="similarity">
    <text evidence="2">Belongs to the acyltransferase 3 family.</text>
</comment>
<organism evidence="9 10">
    <name type="scientific">Parvularcula lutaonensis</name>
    <dbReference type="NCBI Taxonomy" id="491923"/>
    <lineage>
        <taxon>Bacteria</taxon>
        <taxon>Pseudomonadati</taxon>
        <taxon>Pseudomonadota</taxon>
        <taxon>Alphaproteobacteria</taxon>
        <taxon>Parvularculales</taxon>
        <taxon>Parvularculaceae</taxon>
        <taxon>Parvularcula</taxon>
    </lineage>
</organism>
<evidence type="ECO:0000256" key="1">
    <source>
        <dbReference type="ARBA" id="ARBA00004651"/>
    </source>
</evidence>
<feature type="transmembrane region" description="Helical" evidence="7">
    <location>
        <begin position="178"/>
        <end position="196"/>
    </location>
</feature>
<gene>
    <name evidence="9" type="ORF">ACFONP_10790</name>
</gene>
<dbReference type="RefSeq" id="WP_189575553.1">
    <property type="nucleotide sequence ID" value="NZ_BMXU01000002.1"/>
</dbReference>
<keyword evidence="5 7" id="KW-1133">Transmembrane helix</keyword>
<keyword evidence="3" id="KW-1003">Cell membrane</keyword>
<evidence type="ECO:0000256" key="6">
    <source>
        <dbReference type="ARBA" id="ARBA00023136"/>
    </source>
</evidence>
<dbReference type="Pfam" id="PF01757">
    <property type="entry name" value="Acyl_transf_3"/>
    <property type="match status" value="1"/>
</dbReference>
<name>A0ABV7ME77_9PROT</name>
<accession>A0ABV7ME77</accession>
<reference evidence="10" key="1">
    <citation type="journal article" date="2019" name="Int. J. Syst. Evol. Microbiol.">
        <title>The Global Catalogue of Microorganisms (GCM) 10K type strain sequencing project: providing services to taxonomists for standard genome sequencing and annotation.</title>
        <authorList>
            <consortium name="The Broad Institute Genomics Platform"/>
            <consortium name="The Broad Institute Genome Sequencing Center for Infectious Disease"/>
            <person name="Wu L."/>
            <person name="Ma J."/>
        </authorList>
    </citation>
    <scope>NUCLEOTIDE SEQUENCE [LARGE SCALE GENOMIC DNA]</scope>
    <source>
        <strain evidence="10">KCTC 22245</strain>
    </source>
</reference>
<evidence type="ECO:0000256" key="5">
    <source>
        <dbReference type="ARBA" id="ARBA00022989"/>
    </source>
</evidence>
<keyword evidence="9" id="KW-0808">Transferase</keyword>
<proteinExistence type="inferred from homology"/>
<feature type="transmembrane region" description="Helical" evidence="7">
    <location>
        <begin position="41"/>
        <end position="61"/>
    </location>
</feature>
<sequence length="330" mass="36336">MKQPLDRAAGMAFGRVLACFLVIAAHQDYRIYGDFASVGSAFFVAFGWVVPFFLIASGYFYGRTRSLRPVLRFAVRRLLPLYVIWVLIYLVATETFGRVLNNPADLKTWFWLLAEGGEGYHLWFLSSLGASLVAVHLVAQYVSMRTIMVLGAVCFAGGLLLGSYAPVAGLPDLRTPELSRVFPFYPVVFVAFGLWARRSGFELSWQKAAMLAMAGITLSAAELCLFRFGFGVPFTENDFAIGTVPFGIGMFFLFRRLALPRNLLSKWSRRLAPATLGIFAAHLIVLKQLESHAPAPGLLTGASILVLTFLLTTALVLGLRQVPLLKRLAG</sequence>
<evidence type="ECO:0000313" key="10">
    <source>
        <dbReference type="Proteomes" id="UP001595607"/>
    </source>
</evidence>
<feature type="domain" description="Acyltransferase 3" evidence="8">
    <location>
        <begin position="13"/>
        <end position="315"/>
    </location>
</feature>
<dbReference type="GO" id="GO:0016746">
    <property type="term" value="F:acyltransferase activity"/>
    <property type="evidence" value="ECO:0007669"/>
    <property type="project" value="UniProtKB-KW"/>
</dbReference>
<dbReference type="Proteomes" id="UP001595607">
    <property type="component" value="Unassembled WGS sequence"/>
</dbReference>
<evidence type="ECO:0000256" key="4">
    <source>
        <dbReference type="ARBA" id="ARBA00022692"/>
    </source>
</evidence>
<keyword evidence="6 7" id="KW-0472">Membrane</keyword>
<dbReference type="EMBL" id="JBHRVA010000003">
    <property type="protein sequence ID" value="MFC3303217.1"/>
    <property type="molecule type" value="Genomic_DNA"/>
</dbReference>
<comment type="subcellular location">
    <subcellularLocation>
        <location evidence="1">Cell membrane</location>
        <topology evidence="1">Multi-pass membrane protein</topology>
    </subcellularLocation>
</comment>
<evidence type="ECO:0000259" key="8">
    <source>
        <dbReference type="Pfam" id="PF01757"/>
    </source>
</evidence>
<feature type="transmembrane region" description="Helical" evidence="7">
    <location>
        <begin position="208"/>
        <end position="228"/>
    </location>
</feature>
<feature type="transmembrane region" description="Helical" evidence="7">
    <location>
        <begin position="240"/>
        <end position="259"/>
    </location>
</feature>
<keyword evidence="9" id="KW-0012">Acyltransferase</keyword>
<feature type="transmembrane region" description="Helical" evidence="7">
    <location>
        <begin position="295"/>
        <end position="319"/>
    </location>
</feature>
<protein>
    <submittedName>
        <fullName evidence="9">Acyltransferase</fullName>
    </submittedName>
</protein>
<evidence type="ECO:0000256" key="7">
    <source>
        <dbReference type="SAM" id="Phobius"/>
    </source>
</evidence>
<dbReference type="PANTHER" id="PTHR40074">
    <property type="entry name" value="O-ACETYLTRANSFERASE WECH"/>
    <property type="match status" value="1"/>
</dbReference>
<keyword evidence="10" id="KW-1185">Reference proteome</keyword>
<feature type="transmembrane region" description="Helical" evidence="7">
    <location>
        <begin position="120"/>
        <end position="139"/>
    </location>
</feature>
<dbReference type="PANTHER" id="PTHR40074:SF2">
    <property type="entry name" value="O-ACETYLTRANSFERASE WECH"/>
    <property type="match status" value="1"/>
</dbReference>
<dbReference type="InterPro" id="IPR002656">
    <property type="entry name" value="Acyl_transf_3_dom"/>
</dbReference>
<evidence type="ECO:0000256" key="2">
    <source>
        <dbReference type="ARBA" id="ARBA00007400"/>
    </source>
</evidence>
<feature type="transmembrane region" description="Helical" evidence="7">
    <location>
        <begin position="81"/>
        <end position="100"/>
    </location>
</feature>
<keyword evidence="4 7" id="KW-0812">Transmembrane</keyword>
<evidence type="ECO:0000256" key="3">
    <source>
        <dbReference type="ARBA" id="ARBA00022475"/>
    </source>
</evidence>
<evidence type="ECO:0000313" key="9">
    <source>
        <dbReference type="EMBL" id="MFC3303217.1"/>
    </source>
</evidence>
<feature type="transmembrane region" description="Helical" evidence="7">
    <location>
        <begin position="12"/>
        <end position="29"/>
    </location>
</feature>
<feature type="transmembrane region" description="Helical" evidence="7">
    <location>
        <begin position="146"/>
        <end position="166"/>
    </location>
</feature>
<comment type="caution">
    <text evidence="9">The sequence shown here is derived from an EMBL/GenBank/DDBJ whole genome shotgun (WGS) entry which is preliminary data.</text>
</comment>